<protein>
    <submittedName>
        <fullName evidence="2">Uncharacterized protein</fullName>
    </submittedName>
</protein>
<keyword evidence="3" id="KW-1185">Reference proteome</keyword>
<reference evidence="2 3" key="1">
    <citation type="submission" date="2024-11" db="EMBL/GenBank/DDBJ databases">
        <title>Adaptive evolution of stress response genes in parasites aligns with host niche diversity.</title>
        <authorList>
            <person name="Hahn C."/>
            <person name="Resl P."/>
        </authorList>
    </citation>
    <scope>NUCLEOTIDE SEQUENCE [LARGE SCALE GENOMIC DNA]</scope>
    <source>
        <strain evidence="2">EGGRZ-B1_66</strain>
        <tissue evidence="2">Body</tissue>
    </source>
</reference>
<evidence type="ECO:0000313" key="2">
    <source>
        <dbReference type="EMBL" id="KAL3312855.1"/>
    </source>
</evidence>
<dbReference type="Proteomes" id="UP001626550">
    <property type="component" value="Unassembled WGS sequence"/>
</dbReference>
<evidence type="ECO:0000256" key="1">
    <source>
        <dbReference type="SAM" id="MobiDB-lite"/>
    </source>
</evidence>
<feature type="compositionally biased region" description="Acidic residues" evidence="1">
    <location>
        <begin position="32"/>
        <end position="43"/>
    </location>
</feature>
<name>A0ABD2PZK9_9PLAT</name>
<dbReference type="AlphaFoldDB" id="A0ABD2PZK9"/>
<accession>A0ABD2PZK9</accession>
<sequence length="72" mass="8092">MATAIPTSERRVSNVGIALLDEDGNFEAVEIDEADEEIDDEESRDTPMPLQESQNSSSKLKKALIENNLWRE</sequence>
<organism evidence="2 3">
    <name type="scientific">Cichlidogyrus casuarinus</name>
    <dbReference type="NCBI Taxonomy" id="1844966"/>
    <lineage>
        <taxon>Eukaryota</taxon>
        <taxon>Metazoa</taxon>
        <taxon>Spiralia</taxon>
        <taxon>Lophotrochozoa</taxon>
        <taxon>Platyhelminthes</taxon>
        <taxon>Monogenea</taxon>
        <taxon>Monopisthocotylea</taxon>
        <taxon>Dactylogyridea</taxon>
        <taxon>Ancyrocephalidae</taxon>
        <taxon>Cichlidogyrus</taxon>
    </lineage>
</organism>
<gene>
    <name evidence="2" type="ORF">Ciccas_008544</name>
</gene>
<evidence type="ECO:0000313" key="3">
    <source>
        <dbReference type="Proteomes" id="UP001626550"/>
    </source>
</evidence>
<feature type="region of interest" description="Disordered" evidence="1">
    <location>
        <begin position="32"/>
        <end position="72"/>
    </location>
</feature>
<proteinExistence type="predicted"/>
<comment type="caution">
    <text evidence="2">The sequence shown here is derived from an EMBL/GenBank/DDBJ whole genome shotgun (WGS) entry which is preliminary data.</text>
</comment>
<dbReference type="EMBL" id="JBJKFK010001526">
    <property type="protein sequence ID" value="KAL3312855.1"/>
    <property type="molecule type" value="Genomic_DNA"/>
</dbReference>